<sequence length="281" mass="30101">MKKHIILAVALFGLLALATLAQGDSGSNGGHNGGSDSSMGSSMGGSVDSRSGRSDSSSFSGNSDRSSSDRSSHSVDRWGGYMGSDSHYWWNGGYWEGGCYGCGRWICERCNYPSCPPCQWYNHERRECEVTESCSGQGVEPVQFAGRKLQDSGSNSGGSGMSSDLSSGSGRSGESGSLFGGNRSGSSDSSSFTGSSDRSSRSVDRWGGYWNSDNRYWWNGGYWEGGCYGCGRWICESCSYPSCPPCQWFNHERWECEYTEACSSVGVVGRKMLAVPAQAAA</sequence>
<reference evidence="3" key="1">
    <citation type="journal article" date="2020" name="Microb. Ecol.">
        <title>The Under-explored Extracellular Proteome of Aero-Terrestrial Microalgae Provides Clues on Different Mechanisms of Desiccation Tolerance in Non-Model Organisms.</title>
        <authorList>
            <person name="Gonzalez-Hourcade M."/>
            <person name="Del Campo E.M."/>
            <person name="Casano L.M."/>
        </authorList>
    </citation>
    <scope>NUCLEOTIDE SEQUENCE</scope>
    <source>
        <strain evidence="3">SAG 216-12</strain>
    </source>
</reference>
<proteinExistence type="evidence at transcript level"/>
<dbReference type="AlphaFoldDB" id="A0A7L9QED9"/>
<protein>
    <submittedName>
        <fullName evidence="3">Putative extracellular protein CSOL_093</fullName>
    </submittedName>
</protein>
<feature type="chain" id="PRO_5029670629" evidence="2">
    <location>
        <begin position="24"/>
        <end position="281"/>
    </location>
</feature>
<organism evidence="3">
    <name type="scientific">Pseudococcomyxa simplex</name>
    <dbReference type="NCBI Taxonomy" id="464287"/>
    <lineage>
        <taxon>Eukaryota</taxon>
        <taxon>Viridiplantae</taxon>
        <taxon>Chlorophyta</taxon>
        <taxon>core chlorophytes</taxon>
        <taxon>Trebouxiophyceae</taxon>
        <taxon>Chlorellales</taxon>
        <taxon>Oocystaceae</taxon>
        <taxon>Pseudococcomyxa</taxon>
    </lineage>
</organism>
<evidence type="ECO:0000256" key="2">
    <source>
        <dbReference type="SAM" id="SignalP"/>
    </source>
</evidence>
<feature type="signal peptide" evidence="2">
    <location>
        <begin position="1"/>
        <end position="23"/>
    </location>
</feature>
<feature type="region of interest" description="Disordered" evidence="1">
    <location>
        <begin position="26"/>
        <end position="76"/>
    </location>
</feature>
<feature type="compositionally biased region" description="Low complexity" evidence="1">
    <location>
        <begin position="34"/>
        <end position="65"/>
    </location>
</feature>
<name>A0A7L9QED9_9CHLO</name>
<feature type="compositionally biased region" description="Basic and acidic residues" evidence="1">
    <location>
        <begin position="66"/>
        <end position="76"/>
    </location>
</feature>
<evidence type="ECO:0000313" key="3">
    <source>
        <dbReference type="EMBL" id="QOL01175.1"/>
    </source>
</evidence>
<evidence type="ECO:0000256" key="1">
    <source>
        <dbReference type="SAM" id="MobiDB-lite"/>
    </source>
</evidence>
<feature type="region of interest" description="Disordered" evidence="1">
    <location>
        <begin position="148"/>
        <end position="203"/>
    </location>
</feature>
<dbReference type="EMBL" id="MT438928">
    <property type="protein sequence ID" value="QOL01175.1"/>
    <property type="molecule type" value="mRNA"/>
</dbReference>
<accession>A0A7L9QED9</accession>
<feature type="compositionally biased region" description="Gly residues" evidence="1">
    <location>
        <begin position="170"/>
        <end position="183"/>
    </location>
</feature>
<keyword evidence="2" id="KW-0732">Signal</keyword>
<feature type="compositionally biased region" description="Low complexity" evidence="1">
    <location>
        <begin position="184"/>
        <end position="197"/>
    </location>
</feature>